<keyword evidence="2" id="KW-1185">Reference proteome</keyword>
<proteinExistence type="predicted"/>
<evidence type="ECO:0000313" key="1">
    <source>
        <dbReference type="EMBL" id="MBB3712390.1"/>
    </source>
</evidence>
<sequence length="60" mass="6494">MRRGAPERLDLNPPHVGTGLAMLRAARDDPPAAPRATGAGGFWPRIRALVTKRPRAEPAR</sequence>
<protein>
    <submittedName>
        <fullName evidence="1">Uncharacterized protein</fullName>
    </submittedName>
</protein>
<reference evidence="1 2" key="1">
    <citation type="submission" date="2020-08" db="EMBL/GenBank/DDBJ databases">
        <title>Genomic Encyclopedia of Type Strains, Phase III (KMG-III): the genomes of soil and plant-associated and newly described type strains.</title>
        <authorList>
            <person name="Whitman W."/>
        </authorList>
    </citation>
    <scope>NUCLEOTIDE SEQUENCE [LARGE SCALE GENOMIC DNA]</scope>
    <source>
        <strain evidence="1 2">CECT 8572</strain>
    </source>
</reference>
<accession>A0ABR6HPA0</accession>
<evidence type="ECO:0000313" key="2">
    <source>
        <dbReference type="Proteomes" id="UP000576152"/>
    </source>
</evidence>
<dbReference type="Proteomes" id="UP000576152">
    <property type="component" value="Unassembled WGS sequence"/>
</dbReference>
<comment type="caution">
    <text evidence="1">The sequence shown here is derived from an EMBL/GenBank/DDBJ whole genome shotgun (WGS) entry which is preliminary data.</text>
</comment>
<organism evidence="1 2">
    <name type="scientific">Limimaricola variabilis</name>
    <dbReference type="NCBI Taxonomy" id="1492771"/>
    <lineage>
        <taxon>Bacteria</taxon>
        <taxon>Pseudomonadati</taxon>
        <taxon>Pseudomonadota</taxon>
        <taxon>Alphaproteobacteria</taxon>
        <taxon>Rhodobacterales</taxon>
        <taxon>Paracoccaceae</taxon>
        <taxon>Limimaricola</taxon>
    </lineage>
</organism>
<dbReference type="EMBL" id="JACIBX010000006">
    <property type="protein sequence ID" value="MBB3712390.1"/>
    <property type="molecule type" value="Genomic_DNA"/>
</dbReference>
<name>A0ABR6HPA0_9RHOB</name>
<gene>
    <name evidence="1" type="ORF">FHS00_001972</name>
</gene>
<dbReference type="RefSeq" id="WP_183472437.1">
    <property type="nucleotide sequence ID" value="NZ_JACIBX010000006.1"/>
</dbReference>